<keyword evidence="2" id="KW-0813">Transport</keyword>
<dbReference type="Proteomes" id="UP000321230">
    <property type="component" value="Unassembled WGS sequence"/>
</dbReference>
<dbReference type="Pfam" id="PF03547">
    <property type="entry name" value="Mem_trans"/>
    <property type="match status" value="1"/>
</dbReference>
<feature type="transmembrane region" description="Helical" evidence="7">
    <location>
        <begin position="275"/>
        <end position="293"/>
    </location>
</feature>
<evidence type="ECO:0000313" key="8">
    <source>
        <dbReference type="EMBL" id="GEK94189.1"/>
    </source>
</evidence>
<feature type="transmembrane region" description="Helical" evidence="7">
    <location>
        <begin position="133"/>
        <end position="154"/>
    </location>
</feature>
<dbReference type="GO" id="GO:0016020">
    <property type="term" value="C:membrane"/>
    <property type="evidence" value="ECO:0007669"/>
    <property type="project" value="UniProtKB-SubCell"/>
</dbReference>
<evidence type="ECO:0000313" key="9">
    <source>
        <dbReference type="Proteomes" id="UP000321230"/>
    </source>
</evidence>
<feature type="transmembrane region" description="Helical" evidence="7">
    <location>
        <begin position="6"/>
        <end position="29"/>
    </location>
</feature>
<name>A0A511B150_9PROT</name>
<organism evidence="8 9">
    <name type="scientific">Gluconobacter wancherniae NBRC 103581</name>
    <dbReference type="NCBI Taxonomy" id="656744"/>
    <lineage>
        <taxon>Bacteria</taxon>
        <taxon>Pseudomonadati</taxon>
        <taxon>Pseudomonadota</taxon>
        <taxon>Alphaproteobacteria</taxon>
        <taxon>Acetobacterales</taxon>
        <taxon>Acetobacteraceae</taxon>
        <taxon>Gluconobacter</taxon>
    </lineage>
</organism>
<evidence type="ECO:0000256" key="1">
    <source>
        <dbReference type="ARBA" id="ARBA00004141"/>
    </source>
</evidence>
<dbReference type="GO" id="GO:0055085">
    <property type="term" value="P:transmembrane transport"/>
    <property type="evidence" value="ECO:0007669"/>
    <property type="project" value="InterPro"/>
</dbReference>
<feature type="transmembrane region" description="Helical" evidence="7">
    <location>
        <begin position="242"/>
        <end position="263"/>
    </location>
</feature>
<keyword evidence="5 7" id="KW-1133">Transmembrane helix</keyword>
<comment type="subcellular location">
    <subcellularLocation>
        <location evidence="1">Membrane</location>
        <topology evidence="1">Multi-pass membrane protein</topology>
    </subcellularLocation>
</comment>
<feature type="transmembrane region" description="Helical" evidence="7">
    <location>
        <begin position="216"/>
        <end position="235"/>
    </location>
</feature>
<sequence length="326" mass="35262">MTSTPALTLTIIQSILPILVTLAFGYFAAFRRDFDSQQAGVLIRLVMLYALPLELLVSILSTPRAQVFSAGPLASLILLAMVGGYAIIFFIVRLVFKRRNSEAALIAMTITGPSVPFIGIPVLGQIFGPPSSVPISIASLAMNLIQLPLTLILMGHDQGTQRARDLSQERKSELRELLGHLLHSCREPVVWVPMMALALVSVGAHLPVFLRGSLQLLGRATGGAALFASGVVLFTRQVRLSPLVAVIVGIRNVVIPLIIYGLARAWHLPTLTLQESVLTMAIPSASINVIVAMRYRVLERDVASVLFFGTLSSIVTMSFFIWLTGA</sequence>
<evidence type="ECO:0000256" key="3">
    <source>
        <dbReference type="ARBA" id="ARBA00022475"/>
    </source>
</evidence>
<keyword evidence="6 7" id="KW-0472">Membrane</keyword>
<evidence type="ECO:0000256" key="5">
    <source>
        <dbReference type="ARBA" id="ARBA00022989"/>
    </source>
</evidence>
<dbReference type="OrthoDB" id="9810457at2"/>
<keyword evidence="3" id="KW-1003">Cell membrane</keyword>
<keyword evidence="4 7" id="KW-0812">Transmembrane</keyword>
<protein>
    <submittedName>
        <fullName evidence="8">Receptor protein</fullName>
    </submittedName>
</protein>
<keyword evidence="9" id="KW-1185">Reference proteome</keyword>
<dbReference type="EMBL" id="BJUZ01000002">
    <property type="protein sequence ID" value="GEK94189.1"/>
    <property type="molecule type" value="Genomic_DNA"/>
</dbReference>
<reference evidence="8 9" key="1">
    <citation type="submission" date="2019-07" db="EMBL/GenBank/DDBJ databases">
        <title>Whole genome shotgun sequence of Gluconobacter wancherniae NBRC 103581.</title>
        <authorList>
            <person name="Hosoyama A."/>
            <person name="Uohara A."/>
            <person name="Ohji S."/>
            <person name="Ichikawa N."/>
        </authorList>
    </citation>
    <scope>NUCLEOTIDE SEQUENCE [LARGE SCALE GENOMIC DNA]</scope>
    <source>
        <strain evidence="8 9">NBRC 103581</strain>
    </source>
</reference>
<feature type="transmembrane region" description="Helical" evidence="7">
    <location>
        <begin position="305"/>
        <end position="323"/>
    </location>
</feature>
<feature type="transmembrane region" description="Helical" evidence="7">
    <location>
        <begin position="41"/>
        <end position="61"/>
    </location>
</feature>
<dbReference type="InterPro" id="IPR004776">
    <property type="entry name" value="Mem_transp_PIN-like"/>
</dbReference>
<dbReference type="PANTHER" id="PTHR36838">
    <property type="entry name" value="AUXIN EFFLUX CARRIER FAMILY PROTEIN"/>
    <property type="match status" value="1"/>
</dbReference>
<feature type="transmembrane region" description="Helical" evidence="7">
    <location>
        <begin position="103"/>
        <end position="127"/>
    </location>
</feature>
<evidence type="ECO:0000256" key="6">
    <source>
        <dbReference type="ARBA" id="ARBA00023136"/>
    </source>
</evidence>
<evidence type="ECO:0000256" key="2">
    <source>
        <dbReference type="ARBA" id="ARBA00022448"/>
    </source>
</evidence>
<dbReference type="RefSeq" id="WP_146797043.1">
    <property type="nucleotide sequence ID" value="NZ_BARC01000006.1"/>
</dbReference>
<feature type="transmembrane region" description="Helical" evidence="7">
    <location>
        <begin position="189"/>
        <end position="210"/>
    </location>
</feature>
<accession>A0A511B150</accession>
<dbReference type="AlphaFoldDB" id="A0A511B150"/>
<proteinExistence type="predicted"/>
<evidence type="ECO:0000256" key="4">
    <source>
        <dbReference type="ARBA" id="ARBA00022692"/>
    </source>
</evidence>
<feature type="transmembrane region" description="Helical" evidence="7">
    <location>
        <begin position="73"/>
        <end position="96"/>
    </location>
</feature>
<evidence type="ECO:0000256" key="7">
    <source>
        <dbReference type="SAM" id="Phobius"/>
    </source>
</evidence>
<dbReference type="PANTHER" id="PTHR36838:SF1">
    <property type="entry name" value="SLR1864 PROTEIN"/>
    <property type="match status" value="1"/>
</dbReference>
<keyword evidence="8" id="KW-0675">Receptor</keyword>
<comment type="caution">
    <text evidence="8">The sequence shown here is derived from an EMBL/GenBank/DDBJ whole genome shotgun (WGS) entry which is preliminary data.</text>
</comment>
<gene>
    <name evidence="8" type="ORF">GWA01_19590</name>
</gene>